<comment type="pathway">
    <text evidence="1 5">Purine metabolism; purine nucleoside salvage.</text>
</comment>
<feature type="binding site" evidence="6">
    <location>
        <position position="235"/>
    </location>
    <ligand>
        <name>a purine D-ribonucleoside</name>
        <dbReference type="ChEBI" id="CHEBI:142355"/>
    </ligand>
</feature>
<dbReference type="NCBIfam" id="TIGR01697">
    <property type="entry name" value="PNPH-PUNA-XAPA"/>
    <property type="match status" value="1"/>
</dbReference>
<feature type="binding site" evidence="6">
    <location>
        <position position="30"/>
    </location>
    <ligand>
        <name>phosphate</name>
        <dbReference type="ChEBI" id="CHEBI:43474"/>
    </ligand>
</feature>
<dbReference type="PIRSF" id="PIRSF000477">
    <property type="entry name" value="PurNPase"/>
    <property type="match status" value="1"/>
</dbReference>
<dbReference type="SUPFAM" id="SSF53167">
    <property type="entry name" value="Purine and uridine phosphorylases"/>
    <property type="match status" value="1"/>
</dbReference>
<evidence type="ECO:0000256" key="3">
    <source>
        <dbReference type="ARBA" id="ARBA00022676"/>
    </source>
</evidence>
<protein>
    <recommendedName>
        <fullName evidence="5">Purine nucleoside phosphorylase</fullName>
        <ecNumber evidence="5">2.4.2.1</ecNumber>
    </recommendedName>
    <alternativeName>
        <fullName evidence="5">Inosine-guanosine phosphorylase</fullName>
    </alternativeName>
</protein>
<feature type="binding site" evidence="6">
    <location>
        <begin position="81"/>
        <end position="83"/>
    </location>
    <ligand>
        <name>phosphate</name>
        <dbReference type="ChEBI" id="CHEBI:43474"/>
    </ligand>
</feature>
<dbReference type="AlphaFoldDB" id="A0A6I8MCM3"/>
<dbReference type="NCBIfam" id="TIGR01700">
    <property type="entry name" value="PNPH"/>
    <property type="match status" value="1"/>
</dbReference>
<evidence type="ECO:0000256" key="2">
    <source>
        <dbReference type="ARBA" id="ARBA00006751"/>
    </source>
</evidence>
<evidence type="ECO:0000313" key="8">
    <source>
        <dbReference type="EMBL" id="VWL85232.1"/>
    </source>
</evidence>
<dbReference type="InterPro" id="IPR011268">
    <property type="entry name" value="Purine_phosphorylase"/>
</dbReference>
<sequence length="272" mass="30401">MFYNRVLESKEYIRNIIKEEKIDLAIILGSGLGKITDIFENKVVIPYKDIPGFPQITVKGHEGNLVFGNIGNKKVMAVSGRFHYYEGFTMKEVAYPVFLMKLLDIKTMIVSNACGGINPNFKPGDIMIITDFINSISNNPLIGANDERFGVRFPDMSEPFSNELIEKTELEGKKLGLDLKKGVYTFFQGPYYETKAEIRMYKLLGSDAIGMSTVPEVIASNYLGIKTVGLSCITNMATGLRDGKHSHEEVLEIAKKTSENLCKLVENLVMSM</sequence>
<organism evidence="8 9">
    <name type="scientific">Oceanivirga miroungae</name>
    <dbReference type="NCBI Taxonomy" id="1130046"/>
    <lineage>
        <taxon>Bacteria</taxon>
        <taxon>Fusobacteriati</taxon>
        <taxon>Fusobacteriota</taxon>
        <taxon>Fusobacteriia</taxon>
        <taxon>Fusobacteriales</taxon>
        <taxon>Leptotrichiaceae</taxon>
        <taxon>Oceanivirga</taxon>
    </lineage>
</organism>
<dbReference type="Proteomes" id="UP000419017">
    <property type="component" value="Unassembled WGS sequence"/>
</dbReference>
<evidence type="ECO:0000256" key="1">
    <source>
        <dbReference type="ARBA" id="ARBA00005058"/>
    </source>
</evidence>
<dbReference type="EMBL" id="CABWIB010000001">
    <property type="protein sequence ID" value="VWL85232.1"/>
    <property type="molecule type" value="Genomic_DNA"/>
</dbReference>
<dbReference type="GO" id="GO:0004731">
    <property type="term" value="F:purine-nucleoside phosphorylase activity"/>
    <property type="evidence" value="ECO:0007669"/>
    <property type="project" value="UniProtKB-EC"/>
</dbReference>
<keyword evidence="9" id="KW-1185">Reference proteome</keyword>
<proteinExistence type="inferred from homology"/>
<dbReference type="UniPathway" id="UPA00606"/>
<evidence type="ECO:0000256" key="4">
    <source>
        <dbReference type="ARBA" id="ARBA00022679"/>
    </source>
</evidence>
<dbReference type="InterPro" id="IPR000845">
    <property type="entry name" value="Nucleoside_phosphorylase_d"/>
</dbReference>
<comment type="similarity">
    <text evidence="2 5">Belongs to the PNP/MTAP phosphorylase family.</text>
</comment>
<keyword evidence="3 5" id="KW-0328">Glycosyltransferase</keyword>
<dbReference type="RefSeq" id="WP_156683243.1">
    <property type="nucleotide sequence ID" value="NZ_CABWIB010000001.1"/>
</dbReference>
<dbReference type="InterPro" id="IPR035994">
    <property type="entry name" value="Nucleoside_phosphorylase_sf"/>
</dbReference>
<comment type="function">
    <text evidence="5">The purine nucleoside phosphorylases catalyze the phosphorolytic breakdown of the N-glycosidic bond in the beta-(deoxy)ribonucleoside molecules, with the formation of the corresponding free purine bases and pentose-1-phosphate.</text>
</comment>
<dbReference type="InterPro" id="IPR011270">
    <property type="entry name" value="Pur_Nuc_Pase_Ino/Guo-sp"/>
</dbReference>
<reference evidence="8 9" key="1">
    <citation type="submission" date="2019-10" db="EMBL/GenBank/DDBJ databases">
        <authorList>
            <person name="Blom J."/>
        </authorList>
    </citation>
    <scope>NUCLEOTIDE SEQUENCE [LARGE SCALE GENOMIC DNA]</scope>
    <source>
        <strain evidence="8 9">ES3154-GLU</strain>
    </source>
</reference>
<evidence type="ECO:0000313" key="9">
    <source>
        <dbReference type="Proteomes" id="UP000419017"/>
    </source>
</evidence>
<evidence type="ECO:0000256" key="6">
    <source>
        <dbReference type="PIRSR" id="PIRSR000477-2"/>
    </source>
</evidence>
<dbReference type="CDD" id="cd09009">
    <property type="entry name" value="PNP-EcPNPII_like"/>
    <property type="match status" value="1"/>
</dbReference>
<dbReference type="Pfam" id="PF01048">
    <property type="entry name" value="PNP_UDP_1"/>
    <property type="match status" value="1"/>
</dbReference>
<feature type="binding site" evidence="6">
    <location>
        <position position="113"/>
    </location>
    <ligand>
        <name>phosphate</name>
        <dbReference type="ChEBI" id="CHEBI:43474"/>
    </ligand>
</feature>
<feature type="domain" description="Nucleoside phosphorylase" evidence="7">
    <location>
        <begin position="24"/>
        <end position="269"/>
    </location>
</feature>
<dbReference type="PANTHER" id="PTHR11904">
    <property type="entry name" value="METHYLTHIOADENOSINE/PURINE NUCLEOSIDE PHOSPHORYLASE"/>
    <property type="match status" value="1"/>
</dbReference>
<dbReference type="PANTHER" id="PTHR11904:SF9">
    <property type="entry name" value="PURINE NUCLEOSIDE PHOSPHORYLASE-RELATED"/>
    <property type="match status" value="1"/>
</dbReference>
<evidence type="ECO:0000256" key="5">
    <source>
        <dbReference type="PIRNR" id="PIRNR000477"/>
    </source>
</evidence>
<name>A0A6I8MCM3_9FUSO</name>
<dbReference type="GO" id="GO:0005737">
    <property type="term" value="C:cytoplasm"/>
    <property type="evidence" value="ECO:0007669"/>
    <property type="project" value="TreeGrafter"/>
</dbReference>
<evidence type="ECO:0000259" key="7">
    <source>
        <dbReference type="Pfam" id="PF01048"/>
    </source>
</evidence>
<gene>
    <name evidence="8" type="ORF">OMES3154_00515</name>
</gene>
<keyword evidence="4 5" id="KW-0808">Transferase</keyword>
<dbReference type="EC" id="2.4.2.1" evidence="5"/>
<feature type="binding site" evidence="6">
    <location>
        <position position="193"/>
    </location>
    <ligand>
        <name>a purine D-ribonucleoside</name>
        <dbReference type="ChEBI" id="CHEBI:142355"/>
    </ligand>
</feature>
<accession>A0A6I8MCM3</accession>
<dbReference type="GO" id="GO:0009116">
    <property type="term" value="P:nucleoside metabolic process"/>
    <property type="evidence" value="ECO:0007669"/>
    <property type="project" value="InterPro"/>
</dbReference>
<dbReference type="NCBIfam" id="NF006054">
    <property type="entry name" value="PRK08202.1"/>
    <property type="match status" value="1"/>
</dbReference>
<feature type="binding site" evidence="6">
    <location>
        <position position="212"/>
    </location>
    <ligand>
        <name>phosphate</name>
        <dbReference type="ChEBI" id="CHEBI:43474"/>
    </ligand>
</feature>
<feature type="binding site" evidence="6">
    <location>
        <position position="61"/>
    </location>
    <ligand>
        <name>phosphate</name>
        <dbReference type="ChEBI" id="CHEBI:43474"/>
    </ligand>
</feature>
<dbReference type="Gene3D" id="3.40.50.1580">
    <property type="entry name" value="Nucleoside phosphorylase domain"/>
    <property type="match status" value="1"/>
</dbReference>